<evidence type="ECO:0000259" key="2">
    <source>
        <dbReference type="PROSITE" id="PS50943"/>
    </source>
</evidence>
<dbReference type="AlphaFoldDB" id="A0A269Z6Y7"/>
<dbReference type="Pfam" id="PF13560">
    <property type="entry name" value="HTH_31"/>
    <property type="match status" value="1"/>
</dbReference>
<reference evidence="3 4" key="1">
    <citation type="submission" date="2017-04" db="EMBL/GenBank/DDBJ databases">
        <title>Kefir bacterial isolates.</title>
        <authorList>
            <person name="Kim Y."/>
            <person name="Blasche S."/>
            <person name="Patil K.R."/>
        </authorList>
    </citation>
    <scope>NUCLEOTIDE SEQUENCE [LARGE SCALE GENOMIC DNA]</scope>
    <source>
        <strain evidence="3 4">OG2</strain>
    </source>
</reference>
<dbReference type="GO" id="GO:0003677">
    <property type="term" value="F:DNA binding"/>
    <property type="evidence" value="ECO:0007669"/>
    <property type="project" value="InterPro"/>
</dbReference>
<dbReference type="SMART" id="SM00530">
    <property type="entry name" value="HTH_XRE"/>
    <property type="match status" value="1"/>
</dbReference>
<feature type="compositionally biased region" description="Basic and acidic residues" evidence="1">
    <location>
        <begin position="286"/>
        <end position="305"/>
    </location>
</feature>
<dbReference type="PANTHER" id="PTHR35010">
    <property type="entry name" value="BLL4672 PROTEIN-RELATED"/>
    <property type="match status" value="1"/>
</dbReference>
<accession>A0A269Z6Y7</accession>
<dbReference type="Gene3D" id="1.10.260.40">
    <property type="entry name" value="lambda repressor-like DNA-binding domains"/>
    <property type="match status" value="1"/>
</dbReference>
<dbReference type="Pfam" id="PF17765">
    <property type="entry name" value="MLTR_LBD"/>
    <property type="match status" value="1"/>
</dbReference>
<dbReference type="RefSeq" id="WP_095376735.1">
    <property type="nucleotide sequence ID" value="NZ_NCWY01000017.1"/>
</dbReference>
<dbReference type="SUPFAM" id="SSF47413">
    <property type="entry name" value="lambda repressor-like DNA-binding domains"/>
    <property type="match status" value="1"/>
</dbReference>
<evidence type="ECO:0000313" key="3">
    <source>
        <dbReference type="EMBL" id="PAK93547.1"/>
    </source>
</evidence>
<dbReference type="InterPro" id="IPR010982">
    <property type="entry name" value="Lambda_DNA-bd_dom_sf"/>
</dbReference>
<dbReference type="CDD" id="cd00093">
    <property type="entry name" value="HTH_XRE"/>
    <property type="match status" value="1"/>
</dbReference>
<sequence>MKGETLGSFLKSRRNKTDPAAIGLDPGVAPRRVPGLRREELARLAGVSVGYYVRIEQDQTGTASLQVLDALASVMRLDDAERTHLYNLAHAPSRVPMVREAPESPHKRVLSLFESLHETVPAVVFGRRGDVLAWNHSGHELLFEHLPFEAPHDIGRRPSVPWSFFLDPLTRDLYSNWDELARIHVAYLRLTCGRYPGDARLAELIGELSMKSDEFANLWAEGDVADCTVGRMVLSHPTLGAMDVDYQVWLQPESPDHRLEVYTPNDSVTRDTLTLLPSRVNSTTDPSREKRSIERLVPKGGEHESAPTSRQESVPHSRIPRP</sequence>
<organism evidence="3 4">
    <name type="scientific">Brevibacterium casei</name>
    <dbReference type="NCBI Taxonomy" id="33889"/>
    <lineage>
        <taxon>Bacteria</taxon>
        <taxon>Bacillati</taxon>
        <taxon>Actinomycetota</taxon>
        <taxon>Actinomycetes</taxon>
        <taxon>Micrococcales</taxon>
        <taxon>Brevibacteriaceae</taxon>
        <taxon>Brevibacterium</taxon>
    </lineage>
</organism>
<dbReference type="InterPro" id="IPR041413">
    <property type="entry name" value="MLTR_LBD"/>
</dbReference>
<gene>
    <name evidence="3" type="ORF">B8X04_15385</name>
</gene>
<evidence type="ECO:0000256" key="1">
    <source>
        <dbReference type="SAM" id="MobiDB-lite"/>
    </source>
</evidence>
<dbReference type="EMBL" id="NCWY01000017">
    <property type="protein sequence ID" value="PAK93547.1"/>
    <property type="molecule type" value="Genomic_DNA"/>
</dbReference>
<name>A0A269Z6Y7_9MICO</name>
<dbReference type="PROSITE" id="PS50943">
    <property type="entry name" value="HTH_CROC1"/>
    <property type="match status" value="1"/>
</dbReference>
<dbReference type="Proteomes" id="UP000216867">
    <property type="component" value="Unassembled WGS sequence"/>
</dbReference>
<dbReference type="InterPro" id="IPR001387">
    <property type="entry name" value="Cro/C1-type_HTH"/>
</dbReference>
<feature type="domain" description="HTH cro/C1-type" evidence="2">
    <location>
        <begin position="35"/>
        <end position="82"/>
    </location>
</feature>
<protein>
    <submittedName>
        <fullName evidence="3">Transcriptional regulator</fullName>
    </submittedName>
</protein>
<evidence type="ECO:0000313" key="4">
    <source>
        <dbReference type="Proteomes" id="UP000216867"/>
    </source>
</evidence>
<comment type="caution">
    <text evidence="3">The sequence shown here is derived from an EMBL/GenBank/DDBJ whole genome shotgun (WGS) entry which is preliminary data.</text>
</comment>
<proteinExistence type="predicted"/>
<dbReference type="PANTHER" id="PTHR35010:SF2">
    <property type="entry name" value="BLL4672 PROTEIN"/>
    <property type="match status" value="1"/>
</dbReference>
<feature type="region of interest" description="Disordered" evidence="1">
    <location>
        <begin position="277"/>
        <end position="322"/>
    </location>
</feature>
<dbReference type="Gene3D" id="3.30.450.180">
    <property type="match status" value="1"/>
</dbReference>